<dbReference type="Pfam" id="PF20266">
    <property type="entry name" value="Mab-21_C"/>
    <property type="match status" value="1"/>
</dbReference>
<dbReference type="SUPFAM" id="SSF54001">
    <property type="entry name" value="Cysteine proteinases"/>
    <property type="match status" value="1"/>
</dbReference>
<dbReference type="PANTHER" id="PTHR10656">
    <property type="entry name" value="CELL FATE DETERMINING PROTEIN MAB21-RELATED"/>
    <property type="match status" value="1"/>
</dbReference>
<dbReference type="InterPro" id="IPR046906">
    <property type="entry name" value="Mab-21_HhH/H2TH-like"/>
</dbReference>
<sequence>MSSENVTQLIEKKRDKSSLQDLWHNGDNTIYVSEEKSVFENCFTTLPAFEIGNVERYSIYSTTQQIDQKSVSSEMINLDETKQSTDDLKMLDMEETMNKSSDQVQLPTLYPEIKEITNAESDIKHSKILSMQRSRGPFNDVHGEGVTQSVNSFTNSETMHVSYGPNKRSETDANEPQQRIPKDSGVLSSESRDPSMSDQLSAQAGNRDHEHVITEVRTDENKSENKTLEAVESLMEVDEVDYYDSEDEYWNTDGLDNYAFDYVDDSHLPAYETTSSGRYSEGLEQAKNLPIFRRSIRKFAFDNNFEVHDVIPDGNCMFRALADQLMINGFPGHTEASLRQDAITYLRSKSLKTDGGHDSSFLSGETWEEYLTRMERSREWGDHIVLQALVDEYCLQVIVFNVFQEDIRRTEVVVESDAQNGERLTVFLGHLGEFHYLSLRPKYWLEQWPYKALLCRLCSTNLKSQDLKEKIKEKISKMGTTKYISKGEIDKISTFISEIVGKYPTLGDSPSTLPRKERIFVPLSGQILDLEDTEDTKACLIEDPLLTDPVSGIPLPHLSIILRHLIPESFIYFLSPPLHTTLTTHHYAGSIEDGTKFIRLGDLSRSQKMIDLYKTQQSLKDMVHLKSDLEAVLFEDVDAGSSLPSVFIDTSKTKPGYCRLFIPDDHVPEIDQITLRTESGLYLEGFKTPDLPHTSDTEIAAVGIRCAFSIVGMEWFIRKRQFDFPSLHLRLAILGLYCTLVQKAHHQSNNPAIEWKINFSMIESVLEKHLSSQQLYGFQIFKVLLDNLTFNLERRLKPKHLKAVFFQTCEEIPSVLWKSNFGGCFLFLLSKLLSCLRRRVLPHYFIPQRNLIENLSADDLDALCVIVESVRVFPVHISQFIAIKHGITYGENFVRSILEDSVSFTNTRDIVPVIDRVIPETYRTARFFARFGSYKAAAGLLESVHELSKCSSGHSLPAGFYDFYNGALLQTRQRSSRIILARMYDDRFGTKMMIRSHLEESEQSIGKKLPWNIDFQISWIEVPEKRADDLILIADFLYELSLNEYDKRNATLATKLIETAIMCIKKAVQEDTLDIKEIKDKQLKEEIFEQKRKLKSKLKSYYTHVYNVSALYRDFHPLIDHIMDIETFCKEFPEMTHTVRAMFTYLKMYDKTIEYAEKLQSRSSN</sequence>
<evidence type="ECO:0000313" key="3">
    <source>
        <dbReference type="Proteomes" id="UP000694844"/>
    </source>
</evidence>
<dbReference type="GeneID" id="111106398"/>
<dbReference type="PROSITE" id="PS50802">
    <property type="entry name" value="OTU"/>
    <property type="match status" value="1"/>
</dbReference>
<proteinExistence type="predicted"/>
<evidence type="ECO:0000259" key="2">
    <source>
        <dbReference type="PROSITE" id="PS50802"/>
    </source>
</evidence>
<dbReference type="OrthoDB" id="6112914at2759"/>
<feature type="compositionally biased region" description="Basic and acidic residues" evidence="1">
    <location>
        <begin position="206"/>
        <end position="226"/>
    </location>
</feature>
<reference evidence="4" key="1">
    <citation type="submission" date="2025-08" db="UniProtKB">
        <authorList>
            <consortium name="RefSeq"/>
        </authorList>
    </citation>
    <scope>IDENTIFICATION</scope>
    <source>
        <tissue evidence="4">Whole sample</tissue>
    </source>
</reference>
<dbReference type="KEGG" id="cvn:111106398"/>
<dbReference type="CDD" id="cd22758">
    <property type="entry name" value="OTU_232R-like"/>
    <property type="match status" value="1"/>
</dbReference>
<dbReference type="InterPro" id="IPR024810">
    <property type="entry name" value="MAB21L/cGLR"/>
</dbReference>
<keyword evidence="3" id="KW-1185">Reference proteome</keyword>
<dbReference type="PANTHER" id="PTHR10656:SF69">
    <property type="entry name" value="MAB-21-LIKE HHH_H2TH-LIKE DOMAIN-CONTAINING PROTEIN"/>
    <property type="match status" value="1"/>
</dbReference>
<gene>
    <name evidence="4" type="primary">LOC111106398</name>
</gene>
<name>A0A8B8B0B0_CRAVI</name>
<dbReference type="Proteomes" id="UP000694844">
    <property type="component" value="Chromosome 8"/>
</dbReference>
<dbReference type="RefSeq" id="XP_022296766.1">
    <property type="nucleotide sequence ID" value="XM_022441058.1"/>
</dbReference>
<protein>
    <submittedName>
        <fullName evidence="4">Uncharacterized protein LOC111106398</fullName>
    </submittedName>
</protein>
<dbReference type="InterPro" id="IPR038765">
    <property type="entry name" value="Papain-like_cys_pep_sf"/>
</dbReference>
<dbReference type="Gene3D" id="1.10.1410.40">
    <property type="match status" value="1"/>
</dbReference>
<evidence type="ECO:0000256" key="1">
    <source>
        <dbReference type="SAM" id="MobiDB-lite"/>
    </source>
</evidence>
<dbReference type="InterPro" id="IPR003323">
    <property type="entry name" value="OTU_dom"/>
</dbReference>
<dbReference type="SMART" id="SM01265">
    <property type="entry name" value="Mab-21"/>
    <property type="match status" value="1"/>
</dbReference>
<dbReference type="Gene3D" id="3.90.70.80">
    <property type="match status" value="1"/>
</dbReference>
<feature type="compositionally biased region" description="Polar residues" evidence="1">
    <location>
        <begin position="146"/>
        <end position="159"/>
    </location>
</feature>
<dbReference type="AlphaFoldDB" id="A0A8B8B0B0"/>
<accession>A0A8B8B0B0</accession>
<evidence type="ECO:0000313" key="4">
    <source>
        <dbReference type="RefSeq" id="XP_022296766.1"/>
    </source>
</evidence>
<feature type="domain" description="OTU" evidence="2">
    <location>
        <begin position="305"/>
        <end position="442"/>
    </location>
</feature>
<organism evidence="3 4">
    <name type="scientific">Crassostrea virginica</name>
    <name type="common">Eastern oyster</name>
    <dbReference type="NCBI Taxonomy" id="6565"/>
    <lineage>
        <taxon>Eukaryota</taxon>
        <taxon>Metazoa</taxon>
        <taxon>Spiralia</taxon>
        <taxon>Lophotrochozoa</taxon>
        <taxon>Mollusca</taxon>
        <taxon>Bivalvia</taxon>
        <taxon>Autobranchia</taxon>
        <taxon>Pteriomorphia</taxon>
        <taxon>Ostreida</taxon>
        <taxon>Ostreoidea</taxon>
        <taxon>Ostreidae</taxon>
        <taxon>Crassostrea</taxon>
    </lineage>
</organism>
<feature type="region of interest" description="Disordered" evidence="1">
    <location>
        <begin position="135"/>
        <end position="226"/>
    </location>
</feature>
<dbReference type="Pfam" id="PF02338">
    <property type="entry name" value="OTU"/>
    <property type="match status" value="1"/>
</dbReference>